<evidence type="ECO:0000256" key="2">
    <source>
        <dbReference type="ARBA" id="ARBA00022723"/>
    </source>
</evidence>
<keyword evidence="7" id="KW-0408">Iron</keyword>
<evidence type="ECO:0000256" key="4">
    <source>
        <dbReference type="ARBA" id="ARBA00022842"/>
    </source>
</evidence>
<evidence type="ECO:0000313" key="10">
    <source>
        <dbReference type="EMBL" id="SHG14160.1"/>
    </source>
</evidence>
<reference evidence="11" key="1">
    <citation type="submission" date="2016-11" db="EMBL/GenBank/DDBJ databases">
        <authorList>
            <person name="Varghese N."/>
            <person name="Submissions S."/>
        </authorList>
    </citation>
    <scope>NUCLEOTIDE SEQUENCE [LARGE SCALE GENOMIC DNA]</scope>
    <source>
        <strain evidence="11">DSM 16990</strain>
    </source>
</reference>
<evidence type="ECO:0000313" key="11">
    <source>
        <dbReference type="Proteomes" id="UP000184287"/>
    </source>
</evidence>
<dbReference type="GO" id="GO:0016705">
    <property type="term" value="F:oxidoreductase activity, acting on paired donors, with incorporation or reduction of molecular oxygen"/>
    <property type="evidence" value="ECO:0007669"/>
    <property type="project" value="UniProtKB-ARBA"/>
</dbReference>
<dbReference type="GO" id="GO:0016787">
    <property type="term" value="F:hydrolase activity"/>
    <property type="evidence" value="ECO:0007669"/>
    <property type="project" value="UniProtKB-ARBA"/>
</dbReference>
<evidence type="ECO:0000256" key="5">
    <source>
        <dbReference type="ARBA" id="ARBA00022964"/>
    </source>
</evidence>
<dbReference type="STRING" id="288992.SAMN04488522_104624"/>
<feature type="domain" description="Fe2OG dioxygenase" evidence="9">
    <location>
        <begin position="107"/>
        <end position="205"/>
    </location>
</feature>
<dbReference type="PANTHER" id="PTHR31212:SF4">
    <property type="entry name" value="ALPHA-KETOGLUTARATE-DEPENDENT DIOXYGENASE ALKB HOMOLOG 3"/>
    <property type="match status" value="1"/>
</dbReference>
<gene>
    <name evidence="10" type="ORF">SAMN04488522_104624</name>
</gene>
<keyword evidence="8" id="KW-0234">DNA repair</keyword>
<dbReference type="GO" id="GO:0032451">
    <property type="term" value="F:demethylase activity"/>
    <property type="evidence" value="ECO:0007669"/>
    <property type="project" value="UniProtKB-ARBA"/>
</dbReference>
<dbReference type="PANTHER" id="PTHR31212">
    <property type="entry name" value="ALPHA-KETOGLUTARATE-DEPENDENT DIOXYGENASE ALKB HOMOLOG 3"/>
    <property type="match status" value="1"/>
</dbReference>
<dbReference type="PROSITE" id="PS51471">
    <property type="entry name" value="FE2OG_OXY"/>
    <property type="match status" value="1"/>
</dbReference>
<keyword evidence="4" id="KW-0460">Magnesium</keyword>
<dbReference type="SUPFAM" id="SSF51197">
    <property type="entry name" value="Clavaminate synthase-like"/>
    <property type="match status" value="1"/>
</dbReference>
<keyword evidence="6" id="KW-0560">Oxidoreductase</keyword>
<dbReference type="GO" id="GO:0006307">
    <property type="term" value="P:DNA alkylation repair"/>
    <property type="evidence" value="ECO:0007669"/>
    <property type="project" value="InterPro"/>
</dbReference>
<keyword evidence="5 10" id="KW-0223">Dioxygenase</keyword>
<evidence type="ECO:0000256" key="1">
    <source>
        <dbReference type="ARBA" id="ARBA00001954"/>
    </source>
</evidence>
<comment type="cofactor">
    <cofactor evidence="1">
        <name>Fe(2+)</name>
        <dbReference type="ChEBI" id="CHEBI:29033"/>
    </cofactor>
</comment>
<dbReference type="EMBL" id="FQUQ01000004">
    <property type="protein sequence ID" value="SHG14160.1"/>
    <property type="molecule type" value="Genomic_DNA"/>
</dbReference>
<evidence type="ECO:0000259" key="9">
    <source>
        <dbReference type="PROSITE" id="PS51471"/>
    </source>
</evidence>
<organism evidence="10 11">
    <name type="scientific">Pedobacter caeni</name>
    <dbReference type="NCBI Taxonomy" id="288992"/>
    <lineage>
        <taxon>Bacteria</taxon>
        <taxon>Pseudomonadati</taxon>
        <taxon>Bacteroidota</taxon>
        <taxon>Sphingobacteriia</taxon>
        <taxon>Sphingobacteriales</taxon>
        <taxon>Sphingobacteriaceae</taxon>
        <taxon>Pedobacter</taxon>
    </lineage>
</organism>
<dbReference type="Proteomes" id="UP000184287">
    <property type="component" value="Unassembled WGS sequence"/>
</dbReference>
<keyword evidence="3" id="KW-0227">DNA damage</keyword>
<dbReference type="GO" id="GO:0051213">
    <property type="term" value="F:dioxygenase activity"/>
    <property type="evidence" value="ECO:0007669"/>
    <property type="project" value="UniProtKB-KW"/>
</dbReference>
<dbReference type="FunFam" id="2.60.120.590:FF:000004">
    <property type="entry name" value="DNA oxidative demethylase ALKBH2"/>
    <property type="match status" value="1"/>
</dbReference>
<name>A0A1M5HDX3_9SPHI</name>
<evidence type="ECO:0000256" key="3">
    <source>
        <dbReference type="ARBA" id="ARBA00022763"/>
    </source>
</evidence>
<dbReference type="GO" id="GO:0140097">
    <property type="term" value="F:catalytic activity, acting on DNA"/>
    <property type="evidence" value="ECO:0007669"/>
    <property type="project" value="UniProtKB-ARBA"/>
</dbReference>
<keyword evidence="2" id="KW-0479">Metal-binding</keyword>
<dbReference type="AlphaFoldDB" id="A0A1M5HDX3"/>
<evidence type="ECO:0000256" key="6">
    <source>
        <dbReference type="ARBA" id="ARBA00023002"/>
    </source>
</evidence>
<protein>
    <submittedName>
        <fullName evidence="10">Alkylated DNA repair dioxygenase AlkB</fullName>
    </submittedName>
</protein>
<dbReference type="InterPro" id="IPR027450">
    <property type="entry name" value="AlkB-like"/>
</dbReference>
<dbReference type="Pfam" id="PF13532">
    <property type="entry name" value="2OG-FeII_Oxy_2"/>
    <property type="match status" value="1"/>
</dbReference>
<proteinExistence type="predicted"/>
<dbReference type="GO" id="GO:0046872">
    <property type="term" value="F:metal ion binding"/>
    <property type="evidence" value="ECO:0007669"/>
    <property type="project" value="UniProtKB-KW"/>
</dbReference>
<dbReference type="InterPro" id="IPR037151">
    <property type="entry name" value="AlkB-like_sf"/>
</dbReference>
<sequence>MENYFNSHSMYGDHVNLLPIPGEALFLPGFFTEEESDEYFEELLSGVSWKQEPITIFGKTVLQPRFTAFYGDAGVSYSYSGITMNASPWTAALEKIKAKIEQKYSAKFNACLLNYYRDGTDSMGWHRDNEKNLGKYPLIASVSLGAHRIFQFRRYVEKIPIISVDLSHGSVLIMKGETQHYWEHRLPKTVKVSEPRINLTFRLIH</sequence>
<evidence type="ECO:0000256" key="8">
    <source>
        <dbReference type="ARBA" id="ARBA00023204"/>
    </source>
</evidence>
<dbReference type="RefSeq" id="WP_073233317.1">
    <property type="nucleotide sequence ID" value="NZ_FQUQ01000004.1"/>
</dbReference>
<dbReference type="InterPro" id="IPR032854">
    <property type="entry name" value="ALKBH3"/>
</dbReference>
<accession>A0A1M5HDX3</accession>
<dbReference type="Gene3D" id="2.60.120.590">
    <property type="entry name" value="Alpha-ketoglutarate-dependent dioxygenase AlkB-like"/>
    <property type="match status" value="1"/>
</dbReference>
<keyword evidence="11" id="KW-1185">Reference proteome</keyword>
<evidence type="ECO:0000256" key="7">
    <source>
        <dbReference type="ARBA" id="ARBA00023004"/>
    </source>
</evidence>
<dbReference type="InterPro" id="IPR005123">
    <property type="entry name" value="Oxoglu/Fe-dep_dioxygenase_dom"/>
</dbReference>